<evidence type="ECO:0000313" key="3">
    <source>
        <dbReference type="Proteomes" id="UP000626092"/>
    </source>
</evidence>
<dbReference type="Proteomes" id="UP000626092">
    <property type="component" value="Unassembled WGS sequence"/>
</dbReference>
<reference evidence="2" key="1">
    <citation type="submission" date="2019-11" db="EMBL/GenBank/DDBJ databases">
        <authorList>
            <person name="Liu Y."/>
            <person name="Hou J."/>
            <person name="Li T.-Q."/>
            <person name="Guan C.-H."/>
            <person name="Wu X."/>
            <person name="Wu H.-Z."/>
            <person name="Ling F."/>
            <person name="Zhang R."/>
            <person name="Shi X.-G."/>
            <person name="Ren J.-P."/>
            <person name="Chen E.-F."/>
            <person name="Sun J.-M."/>
        </authorList>
    </citation>
    <scope>NUCLEOTIDE SEQUENCE</scope>
    <source>
        <strain evidence="2">Adult_tree_wgs_1</strain>
        <tissue evidence="2">Leaves</tissue>
    </source>
</reference>
<evidence type="ECO:0000256" key="1">
    <source>
        <dbReference type="SAM" id="Phobius"/>
    </source>
</evidence>
<proteinExistence type="predicted"/>
<evidence type="ECO:0000313" key="2">
    <source>
        <dbReference type="EMBL" id="KAF7120454.1"/>
    </source>
</evidence>
<dbReference type="AlphaFoldDB" id="A0A834FYF1"/>
<comment type="caution">
    <text evidence="2">The sequence shown here is derived from an EMBL/GenBank/DDBJ whole genome shotgun (WGS) entry which is preliminary data.</text>
</comment>
<keyword evidence="1" id="KW-0472">Membrane</keyword>
<accession>A0A834FYF1</accession>
<keyword evidence="1" id="KW-1133">Transmembrane helix</keyword>
<feature type="transmembrane region" description="Helical" evidence="1">
    <location>
        <begin position="35"/>
        <end position="59"/>
    </location>
</feature>
<sequence>MGPAHMVIVAERAPRSSNVDRVSSIGGRFSLVHLYIVRGLLAFTGSGGVAVFEGLLMVVCRSGWWCCQRLMVVIFAVQGRIYGC</sequence>
<keyword evidence="3" id="KW-1185">Reference proteome</keyword>
<keyword evidence="1" id="KW-0812">Transmembrane</keyword>
<organism evidence="2 3">
    <name type="scientific">Rhododendron simsii</name>
    <name type="common">Sims's rhododendron</name>
    <dbReference type="NCBI Taxonomy" id="118357"/>
    <lineage>
        <taxon>Eukaryota</taxon>
        <taxon>Viridiplantae</taxon>
        <taxon>Streptophyta</taxon>
        <taxon>Embryophyta</taxon>
        <taxon>Tracheophyta</taxon>
        <taxon>Spermatophyta</taxon>
        <taxon>Magnoliopsida</taxon>
        <taxon>eudicotyledons</taxon>
        <taxon>Gunneridae</taxon>
        <taxon>Pentapetalae</taxon>
        <taxon>asterids</taxon>
        <taxon>Ericales</taxon>
        <taxon>Ericaceae</taxon>
        <taxon>Ericoideae</taxon>
        <taxon>Rhodoreae</taxon>
        <taxon>Rhododendron</taxon>
    </lineage>
</organism>
<dbReference type="EMBL" id="WJXA01000013">
    <property type="protein sequence ID" value="KAF7120454.1"/>
    <property type="molecule type" value="Genomic_DNA"/>
</dbReference>
<gene>
    <name evidence="2" type="ORF">RHSIM_Rhsim13G0137000</name>
</gene>
<name>A0A834FYF1_RHOSS</name>
<protein>
    <submittedName>
        <fullName evidence="2">Uncharacterized protein</fullName>
    </submittedName>
</protein>